<evidence type="ECO:0000313" key="1">
    <source>
        <dbReference type="EMBL" id="AVY03763.1"/>
    </source>
</evidence>
<name>A0A2Z3DGI7_ACTPL</name>
<organism evidence="1">
    <name type="scientific">Actinobacillus pleuropneumoniae</name>
    <name type="common">Haemophilus pleuropneumoniae</name>
    <dbReference type="NCBI Taxonomy" id="715"/>
    <lineage>
        <taxon>Bacteria</taxon>
        <taxon>Pseudomonadati</taxon>
        <taxon>Pseudomonadota</taxon>
        <taxon>Gammaproteobacteria</taxon>
        <taxon>Pasteurellales</taxon>
        <taxon>Pasteurellaceae</taxon>
        <taxon>Actinobacillus</taxon>
    </lineage>
</organism>
<sequence>MKHSVIGIRTYQWTNEEEVLHKRLLEYFACDSIFIVVDEINKKEVKFPDYVNKIVLNEEFLDSEGILSSHPTQKGIGWLCGDYFYYALREKVDSKFYWLIEPDVGFTFDSLSKFFIRFEECDDDALVQSFQKAPEDWMWKNPAELISPQGYKSFFPLTRLSKRAIDDCKKARKLLTEQLKKNKFDINQYPNDEALVATVIGNNELLSIKNLRTFFPKSFKYFTYMQNISVFPKANEILPLNQVLHPVRDINYASNILVKKLEKELFSSTEISDFLQKFLISSDDYEDFSKEVLRKSQNILIQMLKRNESSFKNYRLILEKVLDLYPNLSDNSHVWIWKDKVLVLDYSFLDNIFTLEFDFSKENLVCNVFTRKGNINLIFLINQSKKNIKNNKIEVFAEPIGDIRLSIDKGVSYFYSLIRDFY</sequence>
<gene>
    <name evidence="1" type="primary">cps2E</name>
</gene>
<proteinExistence type="predicted"/>
<reference evidence="1" key="1">
    <citation type="journal article" date="2018" name="Vet. Microbiol.">
        <title>Comparative sequence analysis of the capsular polysaccharide loci of Actinobacillus pleuropneumoniae serovars 1-18, and development of two multiplex PCRs for comprehensive capsule typing.</title>
        <authorList>
            <consortium name="BRaDP1T consortium"/>
            <person name="Bosse J.T."/>
            <person name="Li Y."/>
            <person name="Fernandez Crespo R."/>
            <person name="Lacouture S."/>
            <person name="Gottschalk M."/>
            <person name="Sarkozi R."/>
            <person name="Fodor L."/>
            <person name="Casas Amoribieta M."/>
            <person name="Angen O."/>
            <person name="Nedbalcova K."/>
            <person name="Holden M.T."/>
            <person name="Maskell D.J."/>
            <person name="Tucker A.W."/>
            <person name="Wren B.W."/>
            <person name="Rycroft A.N."/>
            <person name="Langford P.R."/>
        </authorList>
    </citation>
    <scope>NUCLEOTIDE SEQUENCE</scope>
    <source>
        <strain evidence="1">7317/84</strain>
        <strain evidence="2">9712534</strain>
    </source>
</reference>
<evidence type="ECO:0000313" key="2">
    <source>
        <dbReference type="EMBL" id="AVY03777.1"/>
    </source>
</evidence>
<accession>A0A2Z3DGI7</accession>
<dbReference type="RefSeq" id="WP_419843177.1">
    <property type="nucleotide sequence ID" value="NZ_CBDBSY010000005.1"/>
</dbReference>
<dbReference type="EMBL" id="MG868951">
    <property type="protein sequence ID" value="AVY03763.1"/>
    <property type="molecule type" value="Genomic_DNA"/>
</dbReference>
<dbReference type="AlphaFoldDB" id="A0A2Z3DGI7"/>
<protein>
    <submittedName>
        <fullName evidence="1">Capsular polysaccharide biosynthesis protein Cps2E</fullName>
    </submittedName>
</protein>
<dbReference type="EMBL" id="MG868952">
    <property type="protein sequence ID" value="AVY03777.1"/>
    <property type="molecule type" value="Genomic_DNA"/>
</dbReference>